<dbReference type="EMBL" id="RDQH01000336">
    <property type="protein sequence ID" value="RXH86835.1"/>
    <property type="molecule type" value="Genomic_DNA"/>
</dbReference>
<dbReference type="InterPro" id="IPR056180">
    <property type="entry name" value="ZPR1_jr_dom"/>
</dbReference>
<reference evidence="13 14" key="1">
    <citation type="submission" date="2018-10" db="EMBL/GenBank/DDBJ databases">
        <title>A high-quality apple genome assembly.</title>
        <authorList>
            <person name="Hu J."/>
        </authorList>
    </citation>
    <scope>NUCLEOTIDE SEQUENCE [LARGE SCALE GENOMIC DNA]</scope>
    <source>
        <strain evidence="14">cv. HFTH1</strain>
        <tissue evidence="13">Young leaf</tissue>
    </source>
</reference>
<comment type="similarity">
    <text evidence="3">Belongs to the ZPR1 family.</text>
</comment>
<dbReference type="GO" id="GO:0008104">
    <property type="term" value="P:intracellular protein localization"/>
    <property type="evidence" value="ECO:0007669"/>
    <property type="project" value="TreeGrafter"/>
</dbReference>
<comment type="similarity">
    <text evidence="2">Belongs to the EXO84 family.</text>
</comment>
<evidence type="ECO:0000256" key="3">
    <source>
        <dbReference type="ARBA" id="ARBA00008354"/>
    </source>
</evidence>
<feature type="domain" description="Zinc finger ZPR1-type" evidence="12">
    <location>
        <begin position="309"/>
        <end position="469"/>
    </location>
</feature>
<feature type="region of interest" description="Disordered" evidence="11">
    <location>
        <begin position="1323"/>
        <end position="1342"/>
    </location>
</feature>
<evidence type="ECO:0000256" key="5">
    <source>
        <dbReference type="ARBA" id="ARBA00022483"/>
    </source>
</evidence>
<dbReference type="InterPro" id="IPR032403">
    <property type="entry name" value="Exo84_C"/>
</dbReference>
<gene>
    <name evidence="13" type="ORF">DVH24_022108</name>
</gene>
<dbReference type="Pfam" id="PF22794">
    <property type="entry name" value="jr-ZPR1"/>
    <property type="match status" value="3"/>
</dbReference>
<evidence type="ECO:0000256" key="2">
    <source>
        <dbReference type="ARBA" id="ARBA00007210"/>
    </source>
</evidence>
<evidence type="ECO:0000256" key="6">
    <source>
        <dbReference type="ARBA" id="ARBA00022723"/>
    </source>
</evidence>
<dbReference type="Pfam" id="PF03367">
    <property type="entry name" value="Zn_ribbon_ZPR1"/>
    <property type="match status" value="2"/>
</dbReference>
<keyword evidence="14" id="KW-1185">Reference proteome</keyword>
<dbReference type="GO" id="GO:0008270">
    <property type="term" value="F:zinc ion binding"/>
    <property type="evidence" value="ECO:0007669"/>
    <property type="project" value="UniProtKB-KW"/>
</dbReference>
<dbReference type="FunFam" id="2.60.120.1040:FF:000001">
    <property type="entry name" value="Zinc finger protein ZPR1"/>
    <property type="match status" value="1"/>
</dbReference>
<dbReference type="InterPro" id="IPR042452">
    <property type="entry name" value="ZPR1_Znf1/2"/>
</dbReference>
<evidence type="ECO:0000313" key="13">
    <source>
        <dbReference type="EMBL" id="RXH86835.1"/>
    </source>
</evidence>
<evidence type="ECO:0000256" key="9">
    <source>
        <dbReference type="ARBA" id="ARBA00022833"/>
    </source>
</evidence>
<dbReference type="FunFam" id="2.60.120.1040:FF:000002">
    <property type="entry name" value="zinc finger protein ZPR1"/>
    <property type="match status" value="1"/>
</dbReference>
<protein>
    <recommendedName>
        <fullName evidence="12">Zinc finger ZPR1-type domain-containing protein</fullName>
    </recommendedName>
</protein>
<feature type="compositionally biased region" description="Basic and acidic residues" evidence="11">
    <location>
        <begin position="1332"/>
        <end position="1342"/>
    </location>
</feature>
<dbReference type="InterPro" id="IPR033961">
    <property type="entry name" value="Exo84"/>
</dbReference>
<accession>A0A498IWX5</accession>
<feature type="region of interest" description="Disordered" evidence="11">
    <location>
        <begin position="721"/>
        <end position="744"/>
    </location>
</feature>
<dbReference type="Pfam" id="PF16528">
    <property type="entry name" value="Exo84_C"/>
    <property type="match status" value="1"/>
</dbReference>
<keyword evidence="8" id="KW-0863">Zinc-finger</keyword>
<dbReference type="PANTHER" id="PTHR21426:SF2">
    <property type="entry name" value="EXOCYST COMPLEX COMPONENT EXO84C"/>
    <property type="match status" value="1"/>
</dbReference>
<comment type="caution">
    <text evidence="13">The sequence shown here is derived from an EMBL/GenBank/DDBJ whole genome shotgun (WGS) entry which is preliminary data.</text>
</comment>
<keyword evidence="10" id="KW-0539">Nucleus</keyword>
<keyword evidence="9" id="KW-0862">Zinc</keyword>
<dbReference type="GO" id="GO:0006887">
    <property type="term" value="P:exocytosis"/>
    <property type="evidence" value="ECO:0007669"/>
    <property type="project" value="UniProtKB-KW"/>
</dbReference>
<evidence type="ECO:0000313" key="14">
    <source>
        <dbReference type="Proteomes" id="UP000290289"/>
    </source>
</evidence>
<dbReference type="InterPro" id="IPR016159">
    <property type="entry name" value="Cullin_repeat-like_dom_sf"/>
</dbReference>
<dbReference type="GO" id="GO:0000145">
    <property type="term" value="C:exocyst"/>
    <property type="evidence" value="ECO:0007669"/>
    <property type="project" value="InterPro"/>
</dbReference>
<dbReference type="GO" id="GO:0006893">
    <property type="term" value="P:Golgi to plasma membrane transport"/>
    <property type="evidence" value="ECO:0007669"/>
    <property type="project" value="TreeGrafter"/>
</dbReference>
<sequence length="1342" mass="149819">MEGNSNSNAKDQNQIVDVRSVVEAVSADDSDAPLYRVESLCMRCGENGTTSFLLTLIPHFRKILLSAFECPHCNERNNEVQFAGELQPKGCCYQLEVPSGDPKMLNRQVVKSESATIKIPELDFEIPPESQRGSLSTSRQSFSFTPFWDLRTVSVIVERVKVEGILLRAADELQALQEERKKVDPQTAEALDQFLLKLRACATADLSFTFILDDPAGNSFVENLFAPSPDPSLSIRFYERTPEQQKTLGYVVDAASTEAVSTSDQVQRVPHGSIGAAAGHRAIAQSNSAEIAESLFRYTAPEEVMTFPSTCGGCTARCETRMFVTHIPYFQEVIVMASTCDNCGYRNSELKPGGRVPEKGKKIILRVKNVKDLSRDVIKSDTASVIIPEIELELASGTLGGVVTTIEGLIMKISESLERVHGFSFGDSIDENKKSKWLNFHTSLKKLLCLEEPWTLILDDALANSFIAPATDDIKDDHQLMFEDYERSWEQNEELGLNDIDTSSADAAYDLKDGAVTEKSAVNTVAVLRRLKQLRRERRQKANAEISRKWRAAKKKTTSHRSRASLPSPKSTLFTNPTLKSLFGVKIYGLCHHQDRELLSQGIRKLCCELLDLKDAVENLCGNMRTKYLAFLRISEEAVEMEHELVELRKHISTQGILVQDLMTGVCHQLEEWNRSSIEVQPNPDNHELQEPLPIETDHDKSFLEKVDVLLAEHKVEEALEALDAEERNSPELKSSGDTSTTEGSSYRSVFLKRKALLEDQLVEITGQPFINFIELKKALSGLIKLGKGPLAHQLLLKFYGSHLEKSIEALFPSSSVCPKTYPATLSKLVFSTISLAATKSGIIFGDNPVYTNRVVQWAEWEIEYFVRLVKENAPSSDTVSALHGASICVQASLNYSLMLERQGLKLSKLILVLLRPFIEEVLELNFRRARKGVLDLMETDECMSFSPRFAPPLSAFTTSSHSLIADSGIRFMCIVEDILEQLTPLTVLHFGGNILSRIGQLFDKYMDALIKALPGPSDDDNLTELKEFVSFRAETDSEQLAVLGVAFTILDELLPNAVMTLWKLQSESWEPKSGLAENVTPIPSTSTELKDWRRHLQHSFDKLRDHFCRQYVLSFIYSREGQTRLDAQIYLNENGDDLYLDSAPLPSLPFQALFAKLQQLATVAGDVLLGKEKIQKILLARLTETVVMWLSDEQEFWGVFEDDTGPLQPLGLQQLILDMHFTVEIARFGGYPSRHVHQIASAIIARAIRAFAARGIEVQSALPEDEWFVETAKSAISKLLIGAEWSETSEIDEDNIALHDHIVLDSDDSVSSLSSVDSSESFASASMGELDSPKHFDDSEG</sequence>
<dbReference type="Gene3D" id="2.60.120.1040">
    <property type="entry name" value="ZPR1, A/B domain"/>
    <property type="match status" value="3"/>
</dbReference>
<dbReference type="InterPro" id="IPR004457">
    <property type="entry name" value="Znf_ZPR1"/>
</dbReference>
<dbReference type="Proteomes" id="UP000290289">
    <property type="component" value="Chromosome 10"/>
</dbReference>
<feature type="domain" description="Zinc finger ZPR1-type" evidence="12">
    <location>
        <begin position="39"/>
        <end position="223"/>
    </location>
</feature>
<name>A0A498IWX5_MALDO</name>
<proteinExistence type="inferred from homology"/>
<dbReference type="FunFam" id="2.20.25.420:FF:000001">
    <property type="entry name" value="Zinc finger protein ZPR1"/>
    <property type="match status" value="1"/>
</dbReference>
<keyword evidence="6" id="KW-0479">Metal-binding</keyword>
<dbReference type="SMART" id="SM00709">
    <property type="entry name" value="Zpr1"/>
    <property type="match status" value="2"/>
</dbReference>
<evidence type="ECO:0000256" key="4">
    <source>
        <dbReference type="ARBA" id="ARBA00022448"/>
    </source>
</evidence>
<evidence type="ECO:0000256" key="8">
    <source>
        <dbReference type="ARBA" id="ARBA00022771"/>
    </source>
</evidence>
<evidence type="ECO:0000256" key="7">
    <source>
        <dbReference type="ARBA" id="ARBA00022737"/>
    </source>
</evidence>
<dbReference type="GO" id="GO:0005634">
    <property type="term" value="C:nucleus"/>
    <property type="evidence" value="ECO:0007669"/>
    <property type="project" value="UniProtKB-SubCell"/>
</dbReference>
<keyword evidence="4" id="KW-0813">Transport</keyword>
<evidence type="ECO:0000256" key="10">
    <source>
        <dbReference type="ARBA" id="ARBA00023242"/>
    </source>
</evidence>
<organism evidence="13 14">
    <name type="scientific">Malus domestica</name>
    <name type="common">Apple</name>
    <name type="synonym">Pyrus malus</name>
    <dbReference type="NCBI Taxonomy" id="3750"/>
    <lineage>
        <taxon>Eukaryota</taxon>
        <taxon>Viridiplantae</taxon>
        <taxon>Streptophyta</taxon>
        <taxon>Embryophyta</taxon>
        <taxon>Tracheophyta</taxon>
        <taxon>Spermatophyta</taxon>
        <taxon>Magnoliopsida</taxon>
        <taxon>eudicotyledons</taxon>
        <taxon>Gunneridae</taxon>
        <taxon>Pentapetalae</taxon>
        <taxon>rosids</taxon>
        <taxon>fabids</taxon>
        <taxon>Rosales</taxon>
        <taxon>Rosaceae</taxon>
        <taxon>Amygdaloideae</taxon>
        <taxon>Maleae</taxon>
        <taxon>Malus</taxon>
    </lineage>
</organism>
<comment type="subcellular location">
    <subcellularLocation>
        <location evidence="1">Nucleus</location>
    </subcellularLocation>
</comment>
<dbReference type="SUPFAM" id="SSF74788">
    <property type="entry name" value="Cullin repeat-like"/>
    <property type="match status" value="1"/>
</dbReference>
<evidence type="ECO:0000256" key="11">
    <source>
        <dbReference type="SAM" id="MobiDB-lite"/>
    </source>
</evidence>
<dbReference type="Gene3D" id="2.20.25.420">
    <property type="entry name" value="ZPR1, zinc finger domain"/>
    <property type="match status" value="2"/>
</dbReference>
<keyword evidence="7" id="KW-0677">Repeat</keyword>
<dbReference type="NCBIfam" id="TIGR00310">
    <property type="entry name" value="ZPR1_znf"/>
    <property type="match status" value="1"/>
</dbReference>
<dbReference type="InterPro" id="IPR042451">
    <property type="entry name" value="ZPR1_A/B_dom"/>
</dbReference>
<keyword evidence="5" id="KW-0268">Exocytosis</keyword>
<evidence type="ECO:0000259" key="12">
    <source>
        <dbReference type="SMART" id="SM00709"/>
    </source>
</evidence>
<dbReference type="PANTHER" id="PTHR21426">
    <property type="entry name" value="EXOCYST COMPLEX COMPONENT 8"/>
    <property type="match status" value="1"/>
</dbReference>
<dbReference type="STRING" id="3750.A0A498IWX5"/>
<dbReference type="FunFam" id="2.20.25.420:FF:000002">
    <property type="entry name" value="Zinc finger protein ZPR1"/>
    <property type="match status" value="1"/>
</dbReference>
<evidence type="ECO:0000256" key="1">
    <source>
        <dbReference type="ARBA" id="ARBA00004123"/>
    </source>
</evidence>